<feature type="transmembrane region" description="Helical" evidence="7">
    <location>
        <begin position="259"/>
        <end position="280"/>
    </location>
</feature>
<evidence type="ECO:0000256" key="3">
    <source>
        <dbReference type="ARBA" id="ARBA00022692"/>
    </source>
</evidence>
<feature type="transmembrane region" description="Helical" evidence="7">
    <location>
        <begin position="208"/>
        <end position="228"/>
    </location>
</feature>
<dbReference type="InterPro" id="IPR044770">
    <property type="entry name" value="MFS_spinster-like"/>
</dbReference>
<organism evidence="9 10">
    <name type="scientific">Henriciella algicola</name>
    <dbReference type="NCBI Taxonomy" id="1608422"/>
    <lineage>
        <taxon>Bacteria</taxon>
        <taxon>Pseudomonadati</taxon>
        <taxon>Pseudomonadota</taxon>
        <taxon>Alphaproteobacteria</taxon>
        <taxon>Hyphomonadales</taxon>
        <taxon>Hyphomonadaceae</taxon>
        <taxon>Henriciella</taxon>
    </lineage>
</organism>
<evidence type="ECO:0000256" key="6">
    <source>
        <dbReference type="SAM" id="MobiDB-lite"/>
    </source>
</evidence>
<feature type="transmembrane region" description="Helical" evidence="7">
    <location>
        <begin position="357"/>
        <end position="378"/>
    </location>
</feature>
<keyword evidence="5 7" id="KW-0472">Membrane</keyword>
<feature type="transmembrane region" description="Helical" evidence="7">
    <location>
        <begin position="330"/>
        <end position="351"/>
    </location>
</feature>
<dbReference type="Proteomes" id="UP000265845">
    <property type="component" value="Unassembled WGS sequence"/>
</dbReference>
<evidence type="ECO:0000259" key="8">
    <source>
        <dbReference type="PROSITE" id="PS50850"/>
    </source>
</evidence>
<keyword evidence="3 7" id="KW-0812">Transmembrane</keyword>
<comment type="caution">
    <text evidence="9">The sequence shown here is derived from an EMBL/GenBank/DDBJ whole genome shotgun (WGS) entry which is preliminary data.</text>
</comment>
<comment type="subcellular location">
    <subcellularLocation>
        <location evidence="1">Membrane</location>
        <topology evidence="1">Multi-pass membrane protein</topology>
    </subcellularLocation>
</comment>
<dbReference type="PANTHER" id="PTHR23505:SF79">
    <property type="entry name" value="PROTEIN SPINSTER"/>
    <property type="match status" value="1"/>
</dbReference>
<dbReference type="RefSeq" id="WP_119454021.1">
    <property type="nucleotide sequence ID" value="NZ_QWGA01000006.1"/>
</dbReference>
<keyword evidence="10" id="KW-1185">Reference proteome</keyword>
<dbReference type="Pfam" id="PF07690">
    <property type="entry name" value="MFS_1"/>
    <property type="match status" value="1"/>
</dbReference>
<protein>
    <submittedName>
        <fullName evidence="9">MFS transporter</fullName>
    </submittedName>
</protein>
<dbReference type="GO" id="GO:0022857">
    <property type="term" value="F:transmembrane transporter activity"/>
    <property type="evidence" value="ECO:0007669"/>
    <property type="project" value="InterPro"/>
</dbReference>
<dbReference type="GO" id="GO:0016020">
    <property type="term" value="C:membrane"/>
    <property type="evidence" value="ECO:0007669"/>
    <property type="project" value="UniProtKB-SubCell"/>
</dbReference>
<sequence length="459" mass="48420">MMRPGSSHASEPDIIGAKKPERQSGQSAPSDRFRTGAWWTVLLLSIFYVISYIDRVIPSLLVTPLKQGFDISDLEFGLLFGGAFAVFYGLLGLPIARAVDRGNRKHLIFAGVLIWSACTFASGLATGFWMLVLMRIGLAVGEAVLSPAAYSMIGDLFPPERRSLPSAIYAAAGNMGTYGAYIAGAGIFAAVSTPPVASFFSLNGIDTWQIVFFIVGLPGILVALIFFATTSEPSRSNNAGTSDQNLKAALHFFARRARLFGGLFIGASFITVIIFAYGAWAPEFLHRTFGWSVEKAAVSYGTTGVISSALGTLFFNRLSEALTRKGRRDGIVLAAISASTLGCIAASLAALMPSATLSVAAMGVMIFCLSGCSNVIVISNQFTVPSHFRATAIAIMFMCTILIGLGVGPPLVAWLAGVFFTGPTGIGPALALVSIGMLIPSVACLLWARGVYTTEAQSS</sequence>
<feature type="domain" description="Major facilitator superfamily (MFS) profile" evidence="8">
    <location>
        <begin position="40"/>
        <end position="452"/>
    </location>
</feature>
<dbReference type="SUPFAM" id="SSF103473">
    <property type="entry name" value="MFS general substrate transporter"/>
    <property type="match status" value="1"/>
</dbReference>
<dbReference type="PROSITE" id="PS50850">
    <property type="entry name" value="MFS"/>
    <property type="match status" value="1"/>
</dbReference>
<evidence type="ECO:0000313" key="9">
    <source>
        <dbReference type="EMBL" id="RIJ29615.1"/>
    </source>
</evidence>
<dbReference type="OrthoDB" id="7473300at2"/>
<feature type="transmembrane region" description="Helical" evidence="7">
    <location>
        <begin position="178"/>
        <end position="202"/>
    </location>
</feature>
<dbReference type="AlphaFoldDB" id="A0A399RIP5"/>
<feature type="region of interest" description="Disordered" evidence="6">
    <location>
        <begin position="1"/>
        <end position="31"/>
    </location>
</feature>
<evidence type="ECO:0000313" key="10">
    <source>
        <dbReference type="Proteomes" id="UP000265845"/>
    </source>
</evidence>
<evidence type="ECO:0000256" key="1">
    <source>
        <dbReference type="ARBA" id="ARBA00004141"/>
    </source>
</evidence>
<name>A0A399RIP5_9PROT</name>
<feature type="transmembrane region" description="Helical" evidence="7">
    <location>
        <begin position="390"/>
        <end position="420"/>
    </location>
</feature>
<feature type="transmembrane region" description="Helical" evidence="7">
    <location>
        <begin position="74"/>
        <end position="95"/>
    </location>
</feature>
<dbReference type="PANTHER" id="PTHR23505">
    <property type="entry name" value="SPINSTER"/>
    <property type="match status" value="1"/>
</dbReference>
<keyword evidence="2" id="KW-0813">Transport</keyword>
<keyword evidence="4 7" id="KW-1133">Transmembrane helix</keyword>
<feature type="transmembrane region" description="Helical" evidence="7">
    <location>
        <begin position="426"/>
        <end position="448"/>
    </location>
</feature>
<dbReference type="InterPro" id="IPR011701">
    <property type="entry name" value="MFS"/>
</dbReference>
<feature type="transmembrane region" description="Helical" evidence="7">
    <location>
        <begin position="36"/>
        <end position="54"/>
    </location>
</feature>
<dbReference type="InterPro" id="IPR020846">
    <property type="entry name" value="MFS_dom"/>
</dbReference>
<feature type="transmembrane region" description="Helical" evidence="7">
    <location>
        <begin position="300"/>
        <end position="318"/>
    </location>
</feature>
<evidence type="ECO:0000256" key="5">
    <source>
        <dbReference type="ARBA" id="ARBA00023136"/>
    </source>
</evidence>
<evidence type="ECO:0000256" key="7">
    <source>
        <dbReference type="SAM" id="Phobius"/>
    </source>
</evidence>
<feature type="transmembrane region" description="Helical" evidence="7">
    <location>
        <begin position="107"/>
        <end position="130"/>
    </location>
</feature>
<evidence type="ECO:0000256" key="2">
    <source>
        <dbReference type="ARBA" id="ARBA00022448"/>
    </source>
</evidence>
<proteinExistence type="predicted"/>
<accession>A0A399RIP5</accession>
<dbReference type="EMBL" id="QWGA01000006">
    <property type="protein sequence ID" value="RIJ29615.1"/>
    <property type="molecule type" value="Genomic_DNA"/>
</dbReference>
<evidence type="ECO:0000256" key="4">
    <source>
        <dbReference type="ARBA" id="ARBA00022989"/>
    </source>
</evidence>
<dbReference type="Gene3D" id="1.20.1250.20">
    <property type="entry name" value="MFS general substrate transporter like domains"/>
    <property type="match status" value="2"/>
</dbReference>
<dbReference type="InterPro" id="IPR036259">
    <property type="entry name" value="MFS_trans_sf"/>
</dbReference>
<reference evidence="9 10" key="1">
    <citation type="submission" date="2018-08" db="EMBL/GenBank/DDBJ databases">
        <title>Henriciella mobilis sp. nov., isolated from seawater.</title>
        <authorList>
            <person name="Cheng H."/>
            <person name="Wu Y.-H."/>
            <person name="Xu X.-W."/>
            <person name="Guo L.-L."/>
        </authorList>
    </citation>
    <scope>NUCLEOTIDE SEQUENCE [LARGE SCALE GENOMIC DNA]</scope>
    <source>
        <strain evidence="9 10">CCUG67844</strain>
    </source>
</reference>
<feature type="transmembrane region" description="Helical" evidence="7">
    <location>
        <begin position="136"/>
        <end position="157"/>
    </location>
</feature>
<gene>
    <name evidence="9" type="ORF">D1222_09515</name>
</gene>